<sequence length="125" mass="13867">MTTYKYDHIHLRSRDPMATAHYFATMFGATVLESVQTDGQSRVDLDLNGLTIFLAKANESTPDGPLTPYVGLDHFGLQVDDIDQATSELKAKGAEFVVEPYQLRPGLKIAFVQAPGNIRVELLER</sequence>
<dbReference type="EMBL" id="UINC01086386">
    <property type="protein sequence ID" value="SVC34792.1"/>
    <property type="molecule type" value="Genomic_DNA"/>
</dbReference>
<dbReference type="InterPro" id="IPR004360">
    <property type="entry name" value="Glyas_Fos-R_dOase_dom"/>
</dbReference>
<dbReference type="InterPro" id="IPR037523">
    <property type="entry name" value="VOC_core"/>
</dbReference>
<evidence type="ECO:0000259" key="1">
    <source>
        <dbReference type="PROSITE" id="PS51819"/>
    </source>
</evidence>
<dbReference type="InterPro" id="IPR029068">
    <property type="entry name" value="Glyas_Bleomycin-R_OHBP_Dase"/>
</dbReference>
<dbReference type="Gene3D" id="3.10.180.10">
    <property type="entry name" value="2,3-Dihydroxybiphenyl 1,2-Dioxygenase, domain 1"/>
    <property type="match status" value="1"/>
</dbReference>
<dbReference type="SUPFAM" id="SSF54593">
    <property type="entry name" value="Glyoxalase/Bleomycin resistance protein/Dihydroxybiphenyl dioxygenase"/>
    <property type="match status" value="1"/>
</dbReference>
<evidence type="ECO:0000313" key="2">
    <source>
        <dbReference type="EMBL" id="SVC34792.1"/>
    </source>
</evidence>
<dbReference type="PROSITE" id="PS51819">
    <property type="entry name" value="VOC"/>
    <property type="match status" value="1"/>
</dbReference>
<organism evidence="2">
    <name type="scientific">marine metagenome</name>
    <dbReference type="NCBI Taxonomy" id="408172"/>
    <lineage>
        <taxon>unclassified sequences</taxon>
        <taxon>metagenomes</taxon>
        <taxon>ecological metagenomes</taxon>
    </lineage>
</organism>
<proteinExistence type="predicted"/>
<accession>A0A382LI67</accession>
<gene>
    <name evidence="2" type="ORF">METZ01_LOCUS287646</name>
</gene>
<protein>
    <recommendedName>
        <fullName evidence="1">VOC domain-containing protein</fullName>
    </recommendedName>
</protein>
<reference evidence="2" key="1">
    <citation type="submission" date="2018-05" db="EMBL/GenBank/DDBJ databases">
        <authorList>
            <person name="Lanie J.A."/>
            <person name="Ng W.-L."/>
            <person name="Kazmierczak K.M."/>
            <person name="Andrzejewski T.M."/>
            <person name="Davidsen T.M."/>
            <person name="Wayne K.J."/>
            <person name="Tettelin H."/>
            <person name="Glass J.I."/>
            <person name="Rusch D."/>
            <person name="Podicherti R."/>
            <person name="Tsui H.-C.T."/>
            <person name="Winkler M.E."/>
        </authorList>
    </citation>
    <scope>NUCLEOTIDE SEQUENCE</scope>
</reference>
<name>A0A382LI67_9ZZZZ</name>
<feature type="domain" description="VOC" evidence="1">
    <location>
        <begin position="5"/>
        <end position="125"/>
    </location>
</feature>
<dbReference type="Pfam" id="PF00903">
    <property type="entry name" value="Glyoxalase"/>
    <property type="match status" value="1"/>
</dbReference>
<dbReference type="AlphaFoldDB" id="A0A382LI67"/>